<protein>
    <submittedName>
        <fullName evidence="2">Uncharacterized protein</fullName>
    </submittedName>
</protein>
<proteinExistence type="predicted"/>
<evidence type="ECO:0000313" key="2">
    <source>
        <dbReference type="EMBL" id="MBE6270698.1"/>
    </source>
</evidence>
<comment type="caution">
    <text evidence="2">The sequence shown here is derived from an EMBL/GenBank/DDBJ whole genome shotgun (WGS) entry which is preliminary data.</text>
</comment>
<feature type="transmembrane region" description="Helical" evidence="1">
    <location>
        <begin position="165"/>
        <end position="184"/>
    </location>
</feature>
<dbReference type="AlphaFoldDB" id="A0A9D5NZZ4"/>
<organism evidence="2 3">
    <name type="scientific">Xylanibacter ruminicola</name>
    <name type="common">Prevotella ruminicola</name>
    <dbReference type="NCBI Taxonomy" id="839"/>
    <lineage>
        <taxon>Bacteria</taxon>
        <taxon>Pseudomonadati</taxon>
        <taxon>Bacteroidota</taxon>
        <taxon>Bacteroidia</taxon>
        <taxon>Bacteroidales</taxon>
        <taxon>Prevotellaceae</taxon>
        <taxon>Xylanibacter</taxon>
    </lineage>
</organism>
<evidence type="ECO:0000256" key="1">
    <source>
        <dbReference type="SAM" id="Phobius"/>
    </source>
</evidence>
<name>A0A9D5NZZ4_XYLRU</name>
<keyword evidence="1" id="KW-0812">Transmembrane</keyword>
<gene>
    <name evidence="2" type="ORF">E7101_07080</name>
</gene>
<dbReference type="EMBL" id="SUYC01000006">
    <property type="protein sequence ID" value="MBE6270698.1"/>
    <property type="molecule type" value="Genomic_DNA"/>
</dbReference>
<feature type="transmembrane region" description="Helical" evidence="1">
    <location>
        <begin position="103"/>
        <end position="125"/>
    </location>
</feature>
<evidence type="ECO:0000313" key="3">
    <source>
        <dbReference type="Proteomes" id="UP000806522"/>
    </source>
</evidence>
<feature type="transmembrane region" description="Helical" evidence="1">
    <location>
        <begin position="237"/>
        <end position="259"/>
    </location>
</feature>
<dbReference type="Proteomes" id="UP000806522">
    <property type="component" value="Unassembled WGS sequence"/>
</dbReference>
<keyword evidence="1" id="KW-0472">Membrane</keyword>
<reference evidence="2" key="1">
    <citation type="submission" date="2019-04" db="EMBL/GenBank/DDBJ databases">
        <title>Evolution of Biomass-Degrading Anaerobic Consortia Revealed by Metagenomics.</title>
        <authorList>
            <person name="Peng X."/>
        </authorList>
    </citation>
    <scope>NUCLEOTIDE SEQUENCE</scope>
    <source>
        <strain evidence="2">SIG140</strain>
    </source>
</reference>
<sequence length="281" mass="32033">MNSFDIKRFGKALRWMISVNMHSMLMWTLGLTLGVAMGELMVRAMMHATTPQEMNHSTDVLAGFFVIYVIIGVAVSVCNLFVELDKKPQRQAFLMLPATNLEKFLAATIFASVSGFVMMHLSFIVGDTLRVAFRAVFYGDSWNSFVVSEFVKMMTFDGIGVHHTLGYRLMGLVFLVCGLTWLHSFYTLGGTLFRKYAFVISSIALVVGVTLLVWFSKNHEIRLFVTNYENGVIVKEQIGTVTYMLTAFFAVFSVVNYWASFHIFKGFELITNKWMNYDFYK</sequence>
<feature type="transmembrane region" description="Helical" evidence="1">
    <location>
        <begin position="196"/>
        <end position="217"/>
    </location>
</feature>
<accession>A0A9D5NZZ4</accession>
<keyword evidence="1" id="KW-1133">Transmembrane helix</keyword>
<feature type="transmembrane region" description="Helical" evidence="1">
    <location>
        <begin position="62"/>
        <end position="82"/>
    </location>
</feature>